<gene>
    <name evidence="4" type="primary">SOG2</name>
    <name evidence="4" type="ORF">PC9H_001432</name>
</gene>
<dbReference type="InterPro" id="IPR050216">
    <property type="entry name" value="LRR_domain-containing"/>
</dbReference>
<dbReference type="AlphaFoldDB" id="A0A8H7DYP6"/>
<evidence type="ECO:0000256" key="1">
    <source>
        <dbReference type="ARBA" id="ARBA00022614"/>
    </source>
</evidence>
<dbReference type="Proteomes" id="UP000623687">
    <property type="component" value="Unassembled WGS sequence"/>
</dbReference>
<dbReference type="PANTHER" id="PTHR48051">
    <property type="match status" value="1"/>
</dbReference>
<feature type="compositionally biased region" description="Low complexity" evidence="3">
    <location>
        <begin position="741"/>
        <end position="757"/>
    </location>
</feature>
<evidence type="ECO:0000256" key="3">
    <source>
        <dbReference type="SAM" id="MobiDB-lite"/>
    </source>
</evidence>
<feature type="region of interest" description="Disordered" evidence="3">
    <location>
        <begin position="674"/>
        <end position="771"/>
    </location>
</feature>
<feature type="compositionally biased region" description="Basic and acidic residues" evidence="3">
    <location>
        <begin position="983"/>
        <end position="992"/>
    </location>
</feature>
<feature type="compositionally biased region" description="Low complexity" evidence="3">
    <location>
        <begin position="318"/>
        <end position="333"/>
    </location>
</feature>
<feature type="region of interest" description="Disordered" evidence="3">
    <location>
        <begin position="309"/>
        <end position="349"/>
    </location>
</feature>
<reference evidence="4" key="1">
    <citation type="submission" date="2019-07" db="EMBL/GenBank/DDBJ databases">
        <authorList>
            <person name="Palmer J.M."/>
        </authorList>
    </citation>
    <scope>NUCLEOTIDE SEQUENCE</scope>
    <source>
        <strain evidence="4">PC9</strain>
    </source>
</reference>
<sequence>MVALSYSDSLGPHSQLNAYTFTSLSNYHISEAVLKSPDNGSTLDLSRQHITAVEESGVEELASVGRDEEDQDSQGSVLRIALGHNKLSTLPPAFSLLSRLRYLNLKSNSFDEFPDVLTNMPSLDTLDISHNQIKRLPVKPGTLVNLRVFCLSRNRLSRIPTYLSRFNSLEIFKVDRNPIEWPPREVTSLSHSVDSADAMKDWIISLQRWLDDDEMKLNRVHDDSGFVENDLEHHIEEDLNSWSQLPASASEFDAGITPHARNFSVDSAFSMSSASESFQEVEPPSLSESIALERPPPLHLGILQAYSTETSPAHSPNAYLPSPAASDASPPRSNGIYGDSAQQHGRTSSYADLNRPFARSDLIPKQSMPDLRTAKLNFTKKRPDGPPPTKEEFSMPSPLSLRQDSNSSLNSNTRGTSAEASSSKLGPGPSMAFERNSYFRRLSTLPTAVSTVLPQPLLCLIDSARSILFAVCQVYLALEHYTVQATDDRLPNVLRKVLDPANSDMMHFINSLDRFDAMSRKMLPPPAICRAVVESCKDTVSVFGKAMGVLALQLKMLAHEDVRYLRSLLLTLYGATAEISCAWAGMAPHIEAIKPLLYAKPPSSNHLAAISNSEAYPLSAPVTKSTHGHEGSGAFPPLRSANGTTGVVRARRHAGSFSSKDVEIGKALPSYEDMPSPFGGVVPGAAPRTPIPRKNKRQTTAPNPTLTTTSVVISSPSPTAPPESMPVVPSFLAEALRPSHSRQGSQASLQGSSTSSSPLVAPKPSLSDLASTSKVQVDNEVLNAMQEAIDVAPSVWEMMEEILADVINTDTDVREGLARAKAITTRLSQTLRAFQDGDFTTADKRAMGEDARIFCNSVVQLSRAIKYHGGAHAVPPSLRLNMVKLTNATEVFLILLHVSSFSPSATPRSYSPMLSASLSASSALNPPPPTSALSSEESRLGFSLSRSRSAQPSPSMRHRFQEPPRSALPTQTFKVPSIRRRGRDPPFDTAFR</sequence>
<dbReference type="InterPro" id="IPR001611">
    <property type="entry name" value="Leu-rich_rpt"/>
</dbReference>
<accession>A0A8H7DYP6</accession>
<feature type="compositionally biased region" description="Basic and acidic residues" evidence="3">
    <location>
        <begin position="381"/>
        <end position="393"/>
    </location>
</feature>
<evidence type="ECO:0000313" key="5">
    <source>
        <dbReference type="Proteomes" id="UP000623687"/>
    </source>
</evidence>
<comment type="caution">
    <text evidence="4">The sequence shown here is derived from an EMBL/GenBank/DDBJ whole genome shotgun (WGS) entry which is preliminary data.</text>
</comment>
<feature type="region of interest" description="Disordered" evidence="3">
    <location>
        <begin position="377"/>
        <end position="429"/>
    </location>
</feature>
<keyword evidence="1" id="KW-0433">Leucine-rich repeat</keyword>
<dbReference type="InterPro" id="IPR032675">
    <property type="entry name" value="LRR_dom_sf"/>
</dbReference>
<protein>
    <submittedName>
        <fullName evidence="4">RAM signaling network component</fullName>
    </submittedName>
</protein>
<dbReference type="InterPro" id="IPR003591">
    <property type="entry name" value="Leu-rich_rpt_typical-subtyp"/>
</dbReference>
<feature type="region of interest" description="Disordered" evidence="3">
    <location>
        <begin position="918"/>
        <end position="992"/>
    </location>
</feature>
<organism evidence="4 5">
    <name type="scientific">Pleurotus ostreatus</name>
    <name type="common">Oyster mushroom</name>
    <name type="synonym">White-rot fungus</name>
    <dbReference type="NCBI Taxonomy" id="5322"/>
    <lineage>
        <taxon>Eukaryota</taxon>
        <taxon>Fungi</taxon>
        <taxon>Dikarya</taxon>
        <taxon>Basidiomycota</taxon>
        <taxon>Agaricomycotina</taxon>
        <taxon>Agaricomycetes</taxon>
        <taxon>Agaricomycetidae</taxon>
        <taxon>Agaricales</taxon>
        <taxon>Pleurotineae</taxon>
        <taxon>Pleurotaceae</taxon>
        <taxon>Pleurotus</taxon>
    </lineage>
</organism>
<dbReference type="EMBL" id="JACETU010000001">
    <property type="protein sequence ID" value="KAF7441083.1"/>
    <property type="molecule type" value="Genomic_DNA"/>
</dbReference>
<proteinExistence type="predicted"/>
<dbReference type="SUPFAM" id="SSF52058">
    <property type="entry name" value="L domain-like"/>
    <property type="match status" value="1"/>
</dbReference>
<dbReference type="SMART" id="SM00369">
    <property type="entry name" value="LRR_TYP"/>
    <property type="match status" value="3"/>
</dbReference>
<feature type="region of interest" description="Disordered" evidence="3">
    <location>
        <begin position="620"/>
        <end position="641"/>
    </location>
</feature>
<feature type="compositionally biased region" description="Polar residues" evidence="3">
    <location>
        <begin position="400"/>
        <end position="424"/>
    </location>
</feature>
<evidence type="ECO:0000256" key="2">
    <source>
        <dbReference type="ARBA" id="ARBA00022737"/>
    </source>
</evidence>
<feature type="compositionally biased region" description="Low complexity" evidence="3">
    <location>
        <begin position="699"/>
        <end position="717"/>
    </location>
</feature>
<dbReference type="VEuPathDB" id="FungiDB:PC9H_001432"/>
<dbReference type="GO" id="GO:0005737">
    <property type="term" value="C:cytoplasm"/>
    <property type="evidence" value="ECO:0007669"/>
    <property type="project" value="TreeGrafter"/>
</dbReference>
<keyword evidence="2" id="KW-0677">Repeat</keyword>
<feature type="compositionally biased region" description="Low complexity" evidence="3">
    <location>
        <begin position="931"/>
        <end position="949"/>
    </location>
</feature>
<dbReference type="Gene3D" id="3.80.10.10">
    <property type="entry name" value="Ribonuclease Inhibitor"/>
    <property type="match status" value="1"/>
</dbReference>
<dbReference type="OrthoDB" id="1394818at2759"/>
<evidence type="ECO:0000313" key="4">
    <source>
        <dbReference type="EMBL" id="KAF7441083.1"/>
    </source>
</evidence>
<keyword evidence="5" id="KW-1185">Reference proteome</keyword>
<dbReference type="PROSITE" id="PS51450">
    <property type="entry name" value="LRR"/>
    <property type="match status" value="1"/>
</dbReference>
<name>A0A8H7DYP6_PLEOS</name>
<dbReference type="PANTHER" id="PTHR48051:SF1">
    <property type="entry name" value="RAS SUPPRESSOR PROTEIN 1"/>
    <property type="match status" value="1"/>
</dbReference>
<dbReference type="RefSeq" id="XP_036636927.1">
    <property type="nucleotide sequence ID" value="XM_036771082.1"/>
</dbReference>
<dbReference type="Pfam" id="PF10428">
    <property type="entry name" value="SOG2"/>
    <property type="match status" value="1"/>
</dbReference>
<dbReference type="Pfam" id="PF13855">
    <property type="entry name" value="LRR_8"/>
    <property type="match status" value="1"/>
</dbReference>
<dbReference type="GeneID" id="59371273"/>
<dbReference type="InterPro" id="IPR019487">
    <property type="entry name" value="RAM_signalling_pathway_SOG2"/>
</dbReference>
<feature type="compositionally biased region" description="Polar residues" evidence="3">
    <location>
        <begin position="340"/>
        <end position="349"/>
    </location>
</feature>